<keyword evidence="2" id="KW-0813">Transport</keyword>
<dbReference type="Pfam" id="PF13416">
    <property type="entry name" value="SBP_bac_8"/>
    <property type="match status" value="1"/>
</dbReference>
<dbReference type="PANTHER" id="PTHR30222">
    <property type="entry name" value="SPERMIDINE/PUTRESCINE-BINDING PERIPLASMIC PROTEIN"/>
    <property type="match status" value="1"/>
</dbReference>
<evidence type="ECO:0000313" key="5">
    <source>
        <dbReference type="EMBL" id="GAA4718185.1"/>
    </source>
</evidence>
<dbReference type="SUPFAM" id="SSF53850">
    <property type="entry name" value="Periplasmic binding protein-like II"/>
    <property type="match status" value="1"/>
</dbReference>
<accession>A0ABP8XYN6</accession>
<dbReference type="PRINTS" id="PR00909">
    <property type="entry name" value="SPERMDNBNDNG"/>
</dbReference>
<keyword evidence="4" id="KW-0574">Periplasm</keyword>
<evidence type="ECO:0000256" key="4">
    <source>
        <dbReference type="ARBA" id="ARBA00022764"/>
    </source>
</evidence>
<reference evidence="6" key="1">
    <citation type="journal article" date="2019" name="Int. J. Syst. Evol. Microbiol.">
        <title>The Global Catalogue of Microorganisms (GCM) 10K type strain sequencing project: providing services to taxonomists for standard genome sequencing and annotation.</title>
        <authorList>
            <consortium name="The Broad Institute Genomics Platform"/>
            <consortium name="The Broad Institute Genome Sequencing Center for Infectious Disease"/>
            <person name="Wu L."/>
            <person name="Ma J."/>
        </authorList>
    </citation>
    <scope>NUCLEOTIDE SEQUENCE [LARGE SCALE GENOMIC DNA]</scope>
    <source>
        <strain evidence="6">JCM 18961</strain>
    </source>
</reference>
<protein>
    <submittedName>
        <fullName evidence="5">Spermidine/putrescine ABC transporter substrate-binding protein</fullName>
    </submittedName>
</protein>
<evidence type="ECO:0000313" key="6">
    <source>
        <dbReference type="Proteomes" id="UP001500556"/>
    </source>
</evidence>
<dbReference type="Proteomes" id="UP001500556">
    <property type="component" value="Unassembled WGS sequence"/>
</dbReference>
<dbReference type="Gene3D" id="3.40.190.10">
    <property type="entry name" value="Periplasmic binding protein-like II"/>
    <property type="match status" value="2"/>
</dbReference>
<evidence type="ECO:0000256" key="2">
    <source>
        <dbReference type="ARBA" id="ARBA00022448"/>
    </source>
</evidence>
<organism evidence="5 6">
    <name type="scientific">Pedococcus ginsenosidimutans</name>
    <dbReference type="NCBI Taxonomy" id="490570"/>
    <lineage>
        <taxon>Bacteria</taxon>
        <taxon>Bacillati</taxon>
        <taxon>Actinomycetota</taxon>
        <taxon>Actinomycetes</taxon>
        <taxon>Micrococcales</taxon>
        <taxon>Intrasporangiaceae</taxon>
        <taxon>Pedococcus</taxon>
    </lineage>
</organism>
<dbReference type="EMBL" id="BAABLO010000004">
    <property type="protein sequence ID" value="GAA4718185.1"/>
    <property type="molecule type" value="Genomic_DNA"/>
</dbReference>
<keyword evidence="3" id="KW-0732">Signal</keyword>
<dbReference type="InterPro" id="IPR001188">
    <property type="entry name" value="Sperm_putr-bd"/>
</dbReference>
<evidence type="ECO:0000256" key="1">
    <source>
        <dbReference type="ARBA" id="ARBA00004418"/>
    </source>
</evidence>
<evidence type="ECO:0000256" key="3">
    <source>
        <dbReference type="ARBA" id="ARBA00022729"/>
    </source>
</evidence>
<dbReference type="RefSeq" id="WP_345502120.1">
    <property type="nucleotide sequence ID" value="NZ_BAABLO010000004.1"/>
</dbReference>
<gene>
    <name evidence="5" type="ORF">GCM10025782_14120</name>
</gene>
<dbReference type="InterPro" id="IPR006059">
    <property type="entry name" value="SBP"/>
</dbReference>
<dbReference type="PANTHER" id="PTHR30222:SF17">
    <property type="entry name" value="SPERMIDINE_PUTRESCINE-BINDING PERIPLASMIC PROTEIN"/>
    <property type="match status" value="1"/>
</dbReference>
<comment type="caution">
    <text evidence="5">The sequence shown here is derived from an EMBL/GenBank/DDBJ whole genome shotgun (WGS) entry which is preliminary data.</text>
</comment>
<keyword evidence="6" id="KW-1185">Reference proteome</keyword>
<dbReference type="CDD" id="cd13590">
    <property type="entry name" value="PBP2_PotD_PotF_like"/>
    <property type="match status" value="1"/>
</dbReference>
<comment type="subcellular location">
    <subcellularLocation>
        <location evidence="1">Periplasm</location>
    </subcellularLocation>
</comment>
<proteinExistence type="predicted"/>
<name>A0ABP8XYN6_9MICO</name>
<sequence>MTELDNLALRAALSRGVLTRRTAMAGGAGAIALALAACGSKGKNPTASGSGSAAPSAKAAQDMSDSEKLVNWSNWPEYIDVDDKTQARPSLVAFTKKTGIKVNYTEDYNDNDEFYAKVRPLLADGKDTGRDVWVSTDWMVARLIRQGYIQKFDLANIPNHKNVDASLMDVEFDKGRLYSLPWQSGFAGIAYNPAATGGKKIETIDQLLTDPALKGKVTLLTEMRDTVGLVMMAMGKKLANFTDADFNAAIDELKKAKDAGQIKGFTGNEYTKPLASGDTAACIAWTGDVVQLQADNPRLGYVLPKTGATLWSDNFVIPAMAKHKKNAETLINYYYDPAVMAQVVDYVNYISPVQGTKEVLQKEDPSVADNPLIIPDAATLANTQVFRGLTAAEETKYSAAFADLTAG</sequence>